<dbReference type="EMBL" id="DQ066134">
    <property type="protein sequence ID" value="AAY66771.1"/>
    <property type="molecule type" value="mRNA"/>
</dbReference>
<protein>
    <submittedName>
        <fullName evidence="2">Putative salivary protein</fullName>
    </submittedName>
</protein>
<feature type="signal peptide" evidence="1">
    <location>
        <begin position="1"/>
        <end position="19"/>
    </location>
</feature>
<evidence type="ECO:0000313" key="2">
    <source>
        <dbReference type="EMBL" id="AAY66771.1"/>
    </source>
</evidence>
<dbReference type="VEuPathDB" id="VectorBase:ISCW003768"/>
<dbReference type="AlphaFoldDB" id="Q4PMJ1"/>
<name>Q4PMJ1_IXOSC</name>
<reference evidence="2" key="1">
    <citation type="submission" date="2005-05" db="EMBL/GenBank/DDBJ databases">
        <authorList>
            <person name="Tseng H.-P."/>
            <person name="Hseu T.-H."/>
            <person name="Buhler D.R."/>
            <person name="Wang W.-D."/>
            <person name="Tsai H.-L."/>
            <person name="Hu C.-H."/>
        </authorList>
    </citation>
    <scope>NUCLEOTIDE SEQUENCE</scope>
    <source>
        <strain evidence="2">ISNU-cluster-489</strain>
        <tissue evidence="2">Salivary glands</tissue>
    </source>
</reference>
<dbReference type="VEuPathDB" id="VectorBase:ISCP_033465"/>
<reference evidence="2" key="2">
    <citation type="journal article" date="2006" name="Insect Biochem. Mol. Biol.">
        <title>An annotated catalog of salivary gland transcripts from Ixodes scapularis ticks.</title>
        <authorList>
            <person name="Ribeiro J.M."/>
            <person name="Alarcon-Chaidez F."/>
            <person name="Francischetti I.M."/>
            <person name="Mans B.J."/>
            <person name="Mather T.N."/>
            <person name="Valenzuela J.G."/>
            <person name="Wikel S.K."/>
        </authorList>
    </citation>
    <scope>NUCLEOTIDE SEQUENCE</scope>
    <source>
        <strain evidence="2">ISNU-cluster-489</strain>
        <tissue evidence="2">Salivary glands</tissue>
    </source>
</reference>
<feature type="chain" id="PRO_5004241907" evidence="1">
    <location>
        <begin position="20"/>
        <end position="115"/>
    </location>
</feature>
<evidence type="ECO:0000256" key="1">
    <source>
        <dbReference type="SAM" id="SignalP"/>
    </source>
</evidence>
<keyword evidence="1" id="KW-0732">Signal</keyword>
<organism evidence="2">
    <name type="scientific">Ixodes scapularis</name>
    <name type="common">Black-legged tick</name>
    <name type="synonym">Deer tick</name>
    <dbReference type="NCBI Taxonomy" id="6945"/>
    <lineage>
        <taxon>Eukaryota</taxon>
        <taxon>Metazoa</taxon>
        <taxon>Ecdysozoa</taxon>
        <taxon>Arthropoda</taxon>
        <taxon>Chelicerata</taxon>
        <taxon>Arachnida</taxon>
        <taxon>Acari</taxon>
        <taxon>Parasitiformes</taxon>
        <taxon>Ixodida</taxon>
        <taxon>Ixodoidea</taxon>
        <taxon>Ixodidae</taxon>
        <taxon>Ixodinae</taxon>
        <taxon>Ixodes</taxon>
    </lineage>
</organism>
<accession>Q4PMJ1</accession>
<proteinExistence type="evidence at transcript level"/>
<sequence>MQLVVFAVVLILPAFQSEGFSSGAGIHVDCMDIIDHAGERKCGLEGSGDLDDIDPTSCTLKCSGKERPKLPTGVCSGGEVVCGTFERESLLNWQQEVQHALHEVLLKWCPCYEKK</sequence>